<evidence type="ECO:0000256" key="11">
    <source>
        <dbReference type="ARBA" id="ARBA00023154"/>
    </source>
</evidence>
<comment type="pathway">
    <text evidence="2 15">Amino-acid biosynthesis; L-lysine biosynthesis via DAP pathway; (S)-tetrahydrodipicolinate from L-aspartate: step 1/4.</text>
</comment>
<dbReference type="UniPathway" id="UPA00051">
    <property type="reaction ID" value="UER00462"/>
</dbReference>
<dbReference type="Gene3D" id="3.30.2130.10">
    <property type="entry name" value="VC0802-like"/>
    <property type="match status" value="1"/>
</dbReference>
<dbReference type="PANTHER" id="PTHR21499">
    <property type="entry name" value="ASPARTATE KINASE"/>
    <property type="match status" value="1"/>
</dbReference>
<dbReference type="CDD" id="cd04916">
    <property type="entry name" value="ACT_AKiii-YclM-BS_2"/>
    <property type="match status" value="1"/>
</dbReference>
<evidence type="ECO:0000313" key="18">
    <source>
        <dbReference type="Proteomes" id="UP000283295"/>
    </source>
</evidence>
<dbReference type="InterPro" id="IPR005260">
    <property type="entry name" value="Asp_kin_monofn"/>
</dbReference>
<dbReference type="InterPro" id="IPR036393">
    <property type="entry name" value="AceGlu_kinase-like_sf"/>
</dbReference>
<dbReference type="CDD" id="cd04911">
    <property type="entry name" value="ACT_AKiii-YclM-BS_1"/>
    <property type="match status" value="1"/>
</dbReference>
<comment type="similarity">
    <text evidence="5 14">Belongs to the aspartokinase family.</text>
</comment>
<feature type="binding site" evidence="13">
    <location>
        <position position="224"/>
    </location>
    <ligand>
        <name>ATP</name>
        <dbReference type="ChEBI" id="CHEBI:30616"/>
    </ligand>
</feature>
<dbReference type="GO" id="GO:0005829">
    <property type="term" value="C:cytosol"/>
    <property type="evidence" value="ECO:0007669"/>
    <property type="project" value="TreeGrafter"/>
</dbReference>
<evidence type="ECO:0000256" key="1">
    <source>
        <dbReference type="ARBA" id="ARBA00003121"/>
    </source>
</evidence>
<dbReference type="Pfam" id="PF00696">
    <property type="entry name" value="AA_kinase"/>
    <property type="match status" value="1"/>
</dbReference>
<proteinExistence type="inferred from homology"/>
<evidence type="ECO:0000256" key="4">
    <source>
        <dbReference type="ARBA" id="ARBA00005139"/>
    </source>
</evidence>
<dbReference type="AlphaFoldDB" id="A0A3R5WM36"/>
<keyword evidence="10" id="KW-0220">Diaminopimelate biosynthesis</keyword>
<dbReference type="SUPFAM" id="SSF53633">
    <property type="entry name" value="Carbamate kinase-like"/>
    <property type="match status" value="1"/>
</dbReference>
<sequence length="445" mass="48970">MKKVVKFGGSSLASAEQFKKVGAIIKSDESRVYVVPSAPGKRFSDDTKVTDMLLHVYETAKAGNDFTEEVKAIKARYDEIITGLEIKDFSLDKDFEEITKQLEDLTNPDPMCTLDYVASRGEFLNGKIMAAYLGFEFIDAAEVIFFNAEGNLNSYKTEKVLGERLAKTQHAVVPGFYGLGKDGKVRTFSRGGSDVTGSIVAQASRADVYENWTDVSGFLVADPRIVPDPKPIKYITYRELRELSYMGASVLHEDAIFPVRHCGIPINIRNTNAPEDAGTWIVESTCQKQDYVVTGIAGKKDFCTIFITKAMMNSEIGFGRKVLQAFEENDISFEHMPSGIDTMTIVVHADEFVHKEQRVISAIHRLAEPDSVEIESGLALIAVVGRGMKSASGTAGKLFSALAKEGINIKMIDQGSSELNIIIGVKNSDFETAIKAIYNTFITDK</sequence>
<protein>
    <recommendedName>
        <fullName evidence="14">Aspartokinase</fullName>
        <ecNumber evidence="14">2.7.2.4</ecNumber>
    </recommendedName>
</protein>
<dbReference type="GO" id="GO:0009090">
    <property type="term" value="P:homoserine biosynthetic process"/>
    <property type="evidence" value="ECO:0007669"/>
    <property type="project" value="TreeGrafter"/>
</dbReference>
<dbReference type="EMBL" id="QRVK01000072">
    <property type="protein sequence ID" value="RGS35212.1"/>
    <property type="molecule type" value="Genomic_DNA"/>
</dbReference>
<evidence type="ECO:0000256" key="14">
    <source>
        <dbReference type="RuleBase" id="RU003448"/>
    </source>
</evidence>
<comment type="catalytic activity">
    <reaction evidence="12 14">
        <text>L-aspartate + ATP = 4-phospho-L-aspartate + ADP</text>
        <dbReference type="Rhea" id="RHEA:23776"/>
        <dbReference type="ChEBI" id="CHEBI:29991"/>
        <dbReference type="ChEBI" id="CHEBI:30616"/>
        <dbReference type="ChEBI" id="CHEBI:57535"/>
        <dbReference type="ChEBI" id="CHEBI:456216"/>
        <dbReference type="EC" id="2.7.2.4"/>
    </reaction>
</comment>
<evidence type="ECO:0000256" key="8">
    <source>
        <dbReference type="ARBA" id="ARBA00022777"/>
    </source>
</evidence>
<feature type="binding site" evidence="13">
    <location>
        <position position="50"/>
    </location>
    <ligand>
        <name>substrate</name>
    </ligand>
</feature>
<keyword evidence="8 14" id="KW-0418">Kinase</keyword>
<dbReference type="OrthoDB" id="9799110at2"/>
<evidence type="ECO:0000256" key="7">
    <source>
        <dbReference type="ARBA" id="ARBA00022741"/>
    </source>
</evidence>
<dbReference type="GO" id="GO:0009089">
    <property type="term" value="P:lysine biosynthetic process via diaminopimelate"/>
    <property type="evidence" value="ECO:0007669"/>
    <property type="project" value="UniProtKB-UniPathway"/>
</dbReference>
<feature type="binding site" evidence="13">
    <location>
        <position position="122"/>
    </location>
    <ligand>
        <name>substrate</name>
    </ligand>
</feature>
<dbReference type="InterPro" id="IPR001048">
    <property type="entry name" value="Asp/Glu/Uridylate_kinase"/>
</dbReference>
<evidence type="ECO:0000256" key="12">
    <source>
        <dbReference type="ARBA" id="ARBA00047872"/>
    </source>
</evidence>
<evidence type="ECO:0000259" key="16">
    <source>
        <dbReference type="PROSITE" id="PS51671"/>
    </source>
</evidence>
<dbReference type="InterPro" id="IPR002912">
    <property type="entry name" value="ACT_dom"/>
</dbReference>
<evidence type="ECO:0000256" key="5">
    <source>
        <dbReference type="ARBA" id="ARBA00010122"/>
    </source>
</evidence>
<evidence type="ECO:0000256" key="13">
    <source>
        <dbReference type="PIRSR" id="PIRSR000726-1"/>
    </source>
</evidence>
<keyword evidence="7 13" id="KW-0547">Nucleotide-binding</keyword>
<dbReference type="InterPro" id="IPR001341">
    <property type="entry name" value="Asp_kinase"/>
</dbReference>
<evidence type="ECO:0000256" key="2">
    <source>
        <dbReference type="ARBA" id="ARBA00004766"/>
    </source>
</evidence>
<evidence type="ECO:0000256" key="3">
    <source>
        <dbReference type="ARBA" id="ARBA00004986"/>
    </source>
</evidence>
<dbReference type="PROSITE" id="PS00324">
    <property type="entry name" value="ASPARTOKINASE"/>
    <property type="match status" value="1"/>
</dbReference>
<dbReference type="PANTHER" id="PTHR21499:SF67">
    <property type="entry name" value="ASPARTOKINASE 3"/>
    <property type="match status" value="1"/>
</dbReference>
<comment type="pathway">
    <text evidence="4 15">Amino-acid biosynthesis; L-threonine biosynthesis; L-threonine from L-aspartate: step 1/5.</text>
</comment>
<dbReference type="InterPro" id="IPR045865">
    <property type="entry name" value="ACT-like_dom_sf"/>
</dbReference>
<reference evidence="17 18" key="1">
    <citation type="submission" date="2018-08" db="EMBL/GenBank/DDBJ databases">
        <title>A genome reference for cultivated species of the human gut microbiota.</title>
        <authorList>
            <person name="Zou Y."/>
            <person name="Xue W."/>
            <person name="Luo G."/>
        </authorList>
    </citation>
    <scope>NUCLEOTIDE SEQUENCE [LARGE SCALE GENOMIC DNA]</scope>
    <source>
        <strain evidence="17 18">AF22-21</strain>
    </source>
</reference>
<dbReference type="InterPro" id="IPR018042">
    <property type="entry name" value="Aspartate_kinase_CS"/>
</dbReference>
<evidence type="ECO:0000256" key="10">
    <source>
        <dbReference type="ARBA" id="ARBA00022915"/>
    </source>
</evidence>
<keyword evidence="15" id="KW-0028">Amino-acid biosynthesis</keyword>
<keyword evidence="11" id="KW-0457">Lysine biosynthesis</keyword>
<feature type="binding site" evidence="13">
    <location>
        <begin position="6"/>
        <end position="9"/>
    </location>
    <ligand>
        <name>ATP</name>
        <dbReference type="ChEBI" id="CHEBI:30616"/>
    </ligand>
</feature>
<dbReference type="Pfam" id="PF22468">
    <property type="entry name" value="ACT_9"/>
    <property type="match status" value="1"/>
</dbReference>
<dbReference type="PIRSF" id="PIRSF000726">
    <property type="entry name" value="Asp_kin"/>
    <property type="match status" value="1"/>
</dbReference>
<accession>A0A3R5WM36</accession>
<dbReference type="UniPathway" id="UPA00050">
    <property type="reaction ID" value="UER00461"/>
</dbReference>
<organism evidence="17 18">
    <name type="scientific">Coprococcus eutactus</name>
    <dbReference type="NCBI Taxonomy" id="33043"/>
    <lineage>
        <taxon>Bacteria</taxon>
        <taxon>Bacillati</taxon>
        <taxon>Bacillota</taxon>
        <taxon>Clostridia</taxon>
        <taxon>Lachnospirales</taxon>
        <taxon>Lachnospiraceae</taxon>
        <taxon>Coprococcus</taxon>
    </lineage>
</organism>
<keyword evidence="9 13" id="KW-0067">ATP-binding</keyword>
<dbReference type="Proteomes" id="UP000283295">
    <property type="component" value="Unassembled WGS sequence"/>
</dbReference>
<comment type="caution">
    <text evidence="17">The sequence shown here is derived from an EMBL/GenBank/DDBJ whole genome shotgun (WGS) entry which is preliminary data.</text>
</comment>
<dbReference type="GO" id="GO:0005524">
    <property type="term" value="F:ATP binding"/>
    <property type="evidence" value="ECO:0007669"/>
    <property type="project" value="UniProtKB-KW"/>
</dbReference>
<dbReference type="NCBIfam" id="TIGR00657">
    <property type="entry name" value="asp_kinases"/>
    <property type="match status" value="1"/>
</dbReference>
<dbReference type="InterPro" id="IPR054352">
    <property type="entry name" value="ACT_Aspartokinase"/>
</dbReference>
<dbReference type="SUPFAM" id="SSF55021">
    <property type="entry name" value="ACT-like"/>
    <property type="match status" value="2"/>
</dbReference>
<feature type="binding site" evidence="13">
    <location>
        <begin position="213"/>
        <end position="214"/>
    </location>
    <ligand>
        <name>ATP</name>
        <dbReference type="ChEBI" id="CHEBI:30616"/>
    </ligand>
</feature>
<dbReference type="NCBIfam" id="NF006540">
    <property type="entry name" value="PRK09034.1"/>
    <property type="match status" value="1"/>
</dbReference>
<keyword evidence="6 14" id="KW-0808">Transferase</keyword>
<dbReference type="PROSITE" id="PS51671">
    <property type="entry name" value="ACT"/>
    <property type="match status" value="1"/>
</dbReference>
<comment type="function">
    <text evidence="1">Catalyzes the phosphorylation of the beta-carboxyl group of aspartic acid with ATP to yield 4-phospho-L-aspartate, which is involved in the branched biosynthetic pathway leading to the biosynthesis of amino acids threonine, isoleucine and methionine.</text>
</comment>
<evidence type="ECO:0000256" key="15">
    <source>
        <dbReference type="RuleBase" id="RU004249"/>
    </source>
</evidence>
<dbReference type="GO" id="GO:0004072">
    <property type="term" value="F:aspartate kinase activity"/>
    <property type="evidence" value="ECO:0007669"/>
    <property type="project" value="UniProtKB-EC"/>
</dbReference>
<dbReference type="UniPathway" id="UPA00034">
    <property type="reaction ID" value="UER00015"/>
</dbReference>
<name>A0A3R5WM36_9FIRM</name>
<dbReference type="EC" id="2.7.2.4" evidence="14"/>
<dbReference type="GO" id="GO:0009088">
    <property type="term" value="P:threonine biosynthetic process"/>
    <property type="evidence" value="ECO:0007669"/>
    <property type="project" value="UniProtKB-UniPathway"/>
</dbReference>
<feature type="domain" description="ACT" evidence="16">
    <location>
        <begin position="383"/>
        <end position="445"/>
    </location>
</feature>
<gene>
    <name evidence="17" type="ORF">DWX94_14025</name>
</gene>
<dbReference type="Gene3D" id="3.40.1160.10">
    <property type="entry name" value="Acetylglutamate kinase-like"/>
    <property type="match status" value="1"/>
</dbReference>
<dbReference type="FunFam" id="3.30.2130.10:FF:000001">
    <property type="entry name" value="Bifunctional aspartokinase/homoserine dehydrogenase"/>
    <property type="match status" value="1"/>
</dbReference>
<comment type="pathway">
    <text evidence="3 15">Amino-acid biosynthesis; L-methionine biosynthesis via de novo pathway; L-homoserine from L-aspartate: step 1/3.</text>
</comment>
<evidence type="ECO:0000256" key="6">
    <source>
        <dbReference type="ARBA" id="ARBA00022679"/>
    </source>
</evidence>
<dbReference type="GO" id="GO:0019877">
    <property type="term" value="P:diaminopimelate biosynthetic process"/>
    <property type="evidence" value="ECO:0007669"/>
    <property type="project" value="UniProtKB-KW"/>
</dbReference>
<evidence type="ECO:0000256" key="9">
    <source>
        <dbReference type="ARBA" id="ARBA00022840"/>
    </source>
</evidence>
<evidence type="ECO:0000313" key="17">
    <source>
        <dbReference type="EMBL" id="RGS35212.1"/>
    </source>
</evidence>